<evidence type="ECO:0000313" key="2">
    <source>
        <dbReference type="Proteomes" id="UP001252613"/>
    </source>
</evidence>
<dbReference type="Proteomes" id="UP001252613">
    <property type="component" value="Unassembled WGS sequence"/>
</dbReference>
<protein>
    <submittedName>
        <fullName evidence="1">Uncharacterized protein</fullName>
    </submittedName>
</protein>
<sequence>MKRAQLSLVLLEAAIFRRAMTDRSPRSAWE</sequence>
<accession>A0AAW8MAA3</accession>
<reference evidence="1" key="1">
    <citation type="submission" date="2023-07" db="EMBL/GenBank/DDBJ databases">
        <title>Sorghum-associated microbial communities from plants grown in Nebraska, USA.</title>
        <authorList>
            <person name="Schachtman D."/>
        </authorList>
    </citation>
    <scope>NUCLEOTIDE SEQUENCE</scope>
    <source>
        <strain evidence="1">3432</strain>
    </source>
</reference>
<dbReference type="AlphaFoldDB" id="A0AAW8MAA3"/>
<comment type="caution">
    <text evidence="1">The sequence shown here is derived from an EMBL/GenBank/DDBJ whole genome shotgun (WGS) entry which is preliminary data.</text>
</comment>
<proteinExistence type="predicted"/>
<dbReference type="EMBL" id="JAVDVC010000005">
    <property type="protein sequence ID" value="MDR6959047.1"/>
    <property type="molecule type" value="Genomic_DNA"/>
</dbReference>
<name>A0AAW8MAA3_9PSED</name>
<gene>
    <name evidence="1" type="ORF">J2W43_003034</name>
</gene>
<evidence type="ECO:0000313" key="1">
    <source>
        <dbReference type="EMBL" id="MDR6959047.1"/>
    </source>
</evidence>
<organism evidence="1 2">
    <name type="scientific">Pseudomonas brassicacearum</name>
    <dbReference type="NCBI Taxonomy" id="930166"/>
    <lineage>
        <taxon>Bacteria</taxon>
        <taxon>Pseudomonadati</taxon>
        <taxon>Pseudomonadota</taxon>
        <taxon>Gammaproteobacteria</taxon>
        <taxon>Pseudomonadales</taxon>
        <taxon>Pseudomonadaceae</taxon>
        <taxon>Pseudomonas</taxon>
    </lineage>
</organism>